<keyword evidence="5" id="KW-0456">Lyase</keyword>
<feature type="domain" description="Alpha-carbonic anhydrase" evidence="8">
    <location>
        <begin position="38"/>
        <end position="301"/>
    </location>
</feature>
<dbReference type="SUPFAM" id="SSF51069">
    <property type="entry name" value="Carbonic anhydrase"/>
    <property type="match status" value="1"/>
</dbReference>
<accession>A0AAN7B5G9</accession>
<keyword evidence="4" id="KW-0862">Zinc</keyword>
<evidence type="ECO:0000313" key="9">
    <source>
        <dbReference type="EMBL" id="KAK4210772.1"/>
    </source>
</evidence>
<feature type="chain" id="PRO_5042978783" description="carbonic anhydrase" evidence="7">
    <location>
        <begin position="19"/>
        <end position="323"/>
    </location>
</feature>
<keyword evidence="3" id="KW-0479">Metal-binding</keyword>
<gene>
    <name evidence="9" type="ORF">QBC37DRAFT_27939</name>
</gene>
<evidence type="ECO:0000256" key="3">
    <source>
        <dbReference type="ARBA" id="ARBA00022723"/>
    </source>
</evidence>
<protein>
    <recommendedName>
        <fullName evidence="2">carbonic anhydrase</fullName>
        <ecNumber evidence="2">4.2.1.1</ecNumber>
    </recommendedName>
</protein>
<evidence type="ECO:0000256" key="4">
    <source>
        <dbReference type="ARBA" id="ARBA00022833"/>
    </source>
</evidence>
<dbReference type="InterPro" id="IPR023561">
    <property type="entry name" value="Carbonic_anhydrase_a-class"/>
</dbReference>
<reference evidence="9" key="2">
    <citation type="submission" date="2023-05" db="EMBL/GenBank/DDBJ databases">
        <authorList>
            <consortium name="Lawrence Berkeley National Laboratory"/>
            <person name="Steindorff A."/>
            <person name="Hensen N."/>
            <person name="Bonometti L."/>
            <person name="Westerberg I."/>
            <person name="Brannstrom I.O."/>
            <person name="Guillou S."/>
            <person name="Cros-Aarteil S."/>
            <person name="Calhoun S."/>
            <person name="Haridas S."/>
            <person name="Kuo A."/>
            <person name="Mondo S."/>
            <person name="Pangilinan J."/>
            <person name="Riley R."/>
            <person name="Labutti K."/>
            <person name="Andreopoulos B."/>
            <person name="Lipzen A."/>
            <person name="Chen C."/>
            <person name="Yanf M."/>
            <person name="Daum C."/>
            <person name="Ng V."/>
            <person name="Clum A."/>
            <person name="Ohm R."/>
            <person name="Martin F."/>
            <person name="Silar P."/>
            <person name="Natvig D."/>
            <person name="Lalanne C."/>
            <person name="Gautier V."/>
            <person name="Ament-Velasquez S.L."/>
            <person name="Kruys A."/>
            <person name="Hutchinson M.I."/>
            <person name="Powell A.J."/>
            <person name="Barry K."/>
            <person name="Miller A.N."/>
            <person name="Grigoriev I.V."/>
            <person name="Debuchy R."/>
            <person name="Gladieux P."/>
            <person name="Thoren M.H."/>
            <person name="Johannesson H."/>
        </authorList>
    </citation>
    <scope>NUCLEOTIDE SEQUENCE</scope>
    <source>
        <strain evidence="9">PSN293</strain>
    </source>
</reference>
<dbReference type="Pfam" id="PF00194">
    <property type="entry name" value="Carb_anhydrase"/>
    <property type="match status" value="1"/>
</dbReference>
<keyword evidence="10" id="KW-1185">Reference proteome</keyword>
<dbReference type="SMART" id="SM01057">
    <property type="entry name" value="Carb_anhydrase"/>
    <property type="match status" value="1"/>
</dbReference>
<comment type="caution">
    <text evidence="9">The sequence shown here is derived from an EMBL/GenBank/DDBJ whole genome shotgun (WGS) entry which is preliminary data.</text>
</comment>
<organism evidence="9 10">
    <name type="scientific">Rhypophila decipiens</name>
    <dbReference type="NCBI Taxonomy" id="261697"/>
    <lineage>
        <taxon>Eukaryota</taxon>
        <taxon>Fungi</taxon>
        <taxon>Dikarya</taxon>
        <taxon>Ascomycota</taxon>
        <taxon>Pezizomycotina</taxon>
        <taxon>Sordariomycetes</taxon>
        <taxon>Sordariomycetidae</taxon>
        <taxon>Sordariales</taxon>
        <taxon>Naviculisporaceae</taxon>
        <taxon>Rhypophila</taxon>
    </lineage>
</organism>
<dbReference type="CDD" id="cd03124">
    <property type="entry name" value="alpha_CA_prokaryotic_like"/>
    <property type="match status" value="1"/>
</dbReference>
<dbReference type="Gene3D" id="3.10.200.10">
    <property type="entry name" value="Alpha carbonic anhydrase"/>
    <property type="match status" value="1"/>
</dbReference>
<dbReference type="InterPro" id="IPR041891">
    <property type="entry name" value="Alpha_CA_prokaryot-like"/>
</dbReference>
<dbReference type="InterPro" id="IPR001148">
    <property type="entry name" value="CA_dom"/>
</dbReference>
<evidence type="ECO:0000256" key="6">
    <source>
        <dbReference type="ARBA" id="ARBA00048348"/>
    </source>
</evidence>
<evidence type="ECO:0000256" key="5">
    <source>
        <dbReference type="ARBA" id="ARBA00023239"/>
    </source>
</evidence>
<reference evidence="9" key="1">
    <citation type="journal article" date="2023" name="Mol. Phylogenet. Evol.">
        <title>Genome-scale phylogeny and comparative genomics of the fungal order Sordariales.</title>
        <authorList>
            <person name="Hensen N."/>
            <person name="Bonometti L."/>
            <person name="Westerberg I."/>
            <person name="Brannstrom I.O."/>
            <person name="Guillou S."/>
            <person name="Cros-Aarteil S."/>
            <person name="Calhoun S."/>
            <person name="Haridas S."/>
            <person name="Kuo A."/>
            <person name="Mondo S."/>
            <person name="Pangilinan J."/>
            <person name="Riley R."/>
            <person name="LaButti K."/>
            <person name="Andreopoulos B."/>
            <person name="Lipzen A."/>
            <person name="Chen C."/>
            <person name="Yan M."/>
            <person name="Daum C."/>
            <person name="Ng V."/>
            <person name="Clum A."/>
            <person name="Steindorff A."/>
            <person name="Ohm R.A."/>
            <person name="Martin F."/>
            <person name="Silar P."/>
            <person name="Natvig D.O."/>
            <person name="Lalanne C."/>
            <person name="Gautier V."/>
            <person name="Ament-Velasquez S.L."/>
            <person name="Kruys A."/>
            <person name="Hutchinson M.I."/>
            <person name="Powell A.J."/>
            <person name="Barry K."/>
            <person name="Miller A.N."/>
            <person name="Grigoriev I.V."/>
            <person name="Debuchy R."/>
            <person name="Gladieux P."/>
            <person name="Hiltunen Thoren M."/>
            <person name="Johannesson H."/>
        </authorList>
    </citation>
    <scope>NUCLEOTIDE SEQUENCE</scope>
    <source>
        <strain evidence="9">PSN293</strain>
    </source>
</reference>
<dbReference type="AlphaFoldDB" id="A0AAN7B5G9"/>
<evidence type="ECO:0000256" key="7">
    <source>
        <dbReference type="SAM" id="SignalP"/>
    </source>
</evidence>
<evidence type="ECO:0000256" key="2">
    <source>
        <dbReference type="ARBA" id="ARBA00012925"/>
    </source>
</evidence>
<comment type="catalytic activity">
    <reaction evidence="6">
        <text>hydrogencarbonate + H(+) = CO2 + H2O</text>
        <dbReference type="Rhea" id="RHEA:10748"/>
        <dbReference type="ChEBI" id="CHEBI:15377"/>
        <dbReference type="ChEBI" id="CHEBI:15378"/>
        <dbReference type="ChEBI" id="CHEBI:16526"/>
        <dbReference type="ChEBI" id="CHEBI:17544"/>
        <dbReference type="EC" id="4.2.1.1"/>
    </reaction>
</comment>
<feature type="signal peptide" evidence="7">
    <location>
        <begin position="1"/>
        <end position="18"/>
    </location>
</feature>
<dbReference type="GO" id="GO:0004089">
    <property type="term" value="F:carbonate dehydratase activity"/>
    <property type="evidence" value="ECO:0007669"/>
    <property type="project" value="UniProtKB-EC"/>
</dbReference>
<name>A0AAN7B5G9_9PEZI</name>
<dbReference type="InterPro" id="IPR036398">
    <property type="entry name" value="CA_dom_sf"/>
</dbReference>
<evidence type="ECO:0000256" key="1">
    <source>
        <dbReference type="ARBA" id="ARBA00010718"/>
    </source>
</evidence>
<evidence type="ECO:0000313" key="10">
    <source>
        <dbReference type="Proteomes" id="UP001301769"/>
    </source>
</evidence>
<evidence type="ECO:0000259" key="8">
    <source>
        <dbReference type="PROSITE" id="PS51144"/>
    </source>
</evidence>
<dbReference type="PANTHER" id="PTHR18952">
    <property type="entry name" value="CARBONIC ANHYDRASE"/>
    <property type="match status" value="1"/>
</dbReference>
<dbReference type="GO" id="GO:0008270">
    <property type="term" value="F:zinc ion binding"/>
    <property type="evidence" value="ECO:0007669"/>
    <property type="project" value="InterPro"/>
</dbReference>
<dbReference type="PROSITE" id="PS51144">
    <property type="entry name" value="ALPHA_CA_2"/>
    <property type="match status" value="1"/>
</dbReference>
<dbReference type="Proteomes" id="UP001301769">
    <property type="component" value="Unassembled WGS sequence"/>
</dbReference>
<proteinExistence type="inferred from homology"/>
<keyword evidence="7" id="KW-0732">Signal</keyword>
<dbReference type="EMBL" id="MU858166">
    <property type="protein sequence ID" value="KAK4210772.1"/>
    <property type="molecule type" value="Genomic_DNA"/>
</dbReference>
<dbReference type="EC" id="4.2.1.1" evidence="2"/>
<comment type="similarity">
    <text evidence="1">Belongs to the alpha-carbonic anhydrase family.</text>
</comment>
<sequence length="323" mass="34031">MARFTTALLVASATQVLSLCSHNTFLHPRAENGTVEVKNFGYRGNIGPLFWATLDAGRVNERCASGSKQSPIDMVPEVFTLRPASDLEIVVPDFPEGTEFENLGTTIEVIARPGGTLKVDGKTFELQQAHFHLPSEHLDAGTSRAMEMHAVWQSAEQEIAVIGTYIDVVVDGAAPPATTAPAAARFRRRQAAAPAAAGASTFLETVLSKADAIATPGSVTQTPPLVLSEIVNLWKAGSFQAYSGSLTTPPCSEGVNWFVSTQTLRISAATFEKARSVIGFNSRLTQNAPGQLNVQMAALATIMSDLSQAAVAAPPVAAAPAAE</sequence>
<dbReference type="PANTHER" id="PTHR18952:SF265">
    <property type="entry name" value="CARBONIC ANHYDRASE"/>
    <property type="match status" value="1"/>
</dbReference>